<sequence length="251" mass="28515">MAAMQNRMNVTCGIIIQTEHRTLIIEQASNVCNRHLATPATGRGFPVLYLLCMNEQATMIASILKFFKEKNPSSRRLVRSAVIDIDFVEWHGLKSVSGCRSTTVSISHDLLLGKVDITIDFWSEAYSTRIVDCKASCSTLGTANKTGTHVGGCGKFCPRCIFHSWKYQNQPLESNWNQTNLLLGRKTRNGRTFVGLLQRQVLVTQQILRNISRTVTGVFKKIKADWERRYELRYMHSEAEYKFKMGGALLF</sequence>
<evidence type="ECO:0000313" key="2">
    <source>
        <dbReference type="EMBL" id="OWZ14286.1"/>
    </source>
</evidence>
<evidence type="ECO:0000259" key="1">
    <source>
        <dbReference type="Pfam" id="PF21056"/>
    </source>
</evidence>
<proteinExistence type="predicted"/>
<dbReference type="InterPro" id="IPR048324">
    <property type="entry name" value="ZSWIM1-3_RNaseH-like"/>
</dbReference>
<dbReference type="Pfam" id="PF21056">
    <property type="entry name" value="ZSWIM1-3_RNaseH-like"/>
    <property type="match status" value="1"/>
</dbReference>
<comment type="caution">
    <text evidence="2">The sequence shown here is derived from an EMBL/GenBank/DDBJ whole genome shotgun (WGS) entry which is preliminary data.</text>
</comment>
<gene>
    <name evidence="2" type="ORF">PHMEG_00012263</name>
</gene>
<dbReference type="Proteomes" id="UP000198211">
    <property type="component" value="Unassembled WGS sequence"/>
</dbReference>
<dbReference type="AlphaFoldDB" id="A0A225W973"/>
<accession>A0A225W973</accession>
<organism evidence="2 3">
    <name type="scientific">Phytophthora megakarya</name>
    <dbReference type="NCBI Taxonomy" id="4795"/>
    <lineage>
        <taxon>Eukaryota</taxon>
        <taxon>Sar</taxon>
        <taxon>Stramenopiles</taxon>
        <taxon>Oomycota</taxon>
        <taxon>Peronosporomycetes</taxon>
        <taxon>Peronosporales</taxon>
        <taxon>Peronosporaceae</taxon>
        <taxon>Phytophthora</taxon>
    </lineage>
</organism>
<protein>
    <recommendedName>
        <fullName evidence="1">ZSWIM1/3 RNaseH-like domain-containing protein</fullName>
    </recommendedName>
</protein>
<keyword evidence="3" id="KW-1185">Reference proteome</keyword>
<name>A0A225W973_9STRA</name>
<evidence type="ECO:0000313" key="3">
    <source>
        <dbReference type="Proteomes" id="UP000198211"/>
    </source>
</evidence>
<dbReference type="EMBL" id="NBNE01001373">
    <property type="protein sequence ID" value="OWZ14286.1"/>
    <property type="molecule type" value="Genomic_DNA"/>
</dbReference>
<feature type="domain" description="ZSWIM1/3 RNaseH-like" evidence="1">
    <location>
        <begin position="37"/>
        <end position="95"/>
    </location>
</feature>
<reference evidence="3" key="1">
    <citation type="submission" date="2017-03" db="EMBL/GenBank/DDBJ databases">
        <title>Phytopthora megakarya and P. palmivora, two closely related causual agents of cacao black pod achieved similar genome size and gene model numbers by different mechanisms.</title>
        <authorList>
            <person name="Ali S."/>
            <person name="Shao J."/>
            <person name="Larry D.J."/>
            <person name="Kronmiller B."/>
            <person name="Shen D."/>
            <person name="Strem M.D."/>
            <person name="Melnick R.L."/>
            <person name="Guiltinan M.J."/>
            <person name="Tyler B.M."/>
            <person name="Meinhardt L.W."/>
            <person name="Bailey B.A."/>
        </authorList>
    </citation>
    <scope>NUCLEOTIDE SEQUENCE [LARGE SCALE GENOMIC DNA]</scope>
    <source>
        <strain evidence="3">zdho120</strain>
    </source>
</reference>